<name>A0A7W6C1M1_9HYPH</name>
<dbReference type="AlphaFoldDB" id="A0A7W6C1M1"/>
<comment type="caution">
    <text evidence="1">The sequence shown here is derived from an EMBL/GenBank/DDBJ whole genome shotgun (WGS) entry which is preliminary data.</text>
</comment>
<evidence type="ECO:0000313" key="1">
    <source>
        <dbReference type="EMBL" id="MBB3937796.1"/>
    </source>
</evidence>
<accession>A0A7W6C1M1</accession>
<dbReference type="OrthoDB" id="7474681at2"/>
<protein>
    <submittedName>
        <fullName evidence="1">Uncharacterized protein</fullName>
    </submittedName>
</protein>
<keyword evidence="2" id="KW-1185">Reference proteome</keyword>
<dbReference type="Proteomes" id="UP000531216">
    <property type="component" value="Unassembled WGS sequence"/>
</dbReference>
<evidence type="ECO:0000313" key="2">
    <source>
        <dbReference type="Proteomes" id="UP000531216"/>
    </source>
</evidence>
<dbReference type="EMBL" id="JACIDO010000011">
    <property type="protein sequence ID" value="MBB3937796.1"/>
    <property type="molecule type" value="Genomic_DNA"/>
</dbReference>
<proteinExistence type="predicted"/>
<sequence length="61" mass="6937">MGRKMLWPEKHTLKLREGATARIDAVLRDGEPRLDLIREAIEKEVALREKTIAKGKKAPTT</sequence>
<dbReference type="RefSeq" id="WP_090967002.1">
    <property type="nucleotide sequence ID" value="NZ_FOOA01000056.1"/>
</dbReference>
<organism evidence="1 2">
    <name type="scientific">Aureimonas phyllosphaerae</name>
    <dbReference type="NCBI Taxonomy" id="1166078"/>
    <lineage>
        <taxon>Bacteria</taxon>
        <taxon>Pseudomonadati</taxon>
        <taxon>Pseudomonadota</taxon>
        <taxon>Alphaproteobacteria</taxon>
        <taxon>Hyphomicrobiales</taxon>
        <taxon>Aurantimonadaceae</taxon>
        <taxon>Aureimonas</taxon>
    </lineage>
</organism>
<reference evidence="1 2" key="1">
    <citation type="submission" date="2020-08" db="EMBL/GenBank/DDBJ databases">
        <title>Genomic Encyclopedia of Type Strains, Phase IV (KMG-IV): sequencing the most valuable type-strain genomes for metagenomic binning, comparative biology and taxonomic classification.</title>
        <authorList>
            <person name="Goeker M."/>
        </authorList>
    </citation>
    <scope>NUCLEOTIDE SEQUENCE [LARGE SCALE GENOMIC DNA]</scope>
    <source>
        <strain evidence="1 2">DSM 25024</strain>
    </source>
</reference>
<gene>
    <name evidence="1" type="ORF">GGR05_003964</name>
</gene>